<feature type="compositionally biased region" description="Acidic residues" evidence="1">
    <location>
        <begin position="95"/>
        <end position="154"/>
    </location>
</feature>
<comment type="caution">
    <text evidence="2">The sequence shown here is derived from an EMBL/GenBank/DDBJ whole genome shotgun (WGS) entry which is preliminary data.</text>
</comment>
<feature type="compositionally biased region" description="Polar residues" evidence="1">
    <location>
        <begin position="157"/>
        <end position="167"/>
    </location>
</feature>
<dbReference type="OrthoDB" id="3253399at2759"/>
<dbReference type="Proteomes" id="UP001049176">
    <property type="component" value="Chromosome 10"/>
</dbReference>
<evidence type="ECO:0000313" key="2">
    <source>
        <dbReference type="EMBL" id="KAG7086231.1"/>
    </source>
</evidence>
<feature type="region of interest" description="Disordered" evidence="1">
    <location>
        <begin position="260"/>
        <end position="292"/>
    </location>
</feature>
<dbReference type="EMBL" id="CM032190">
    <property type="protein sequence ID" value="KAG7086231.1"/>
    <property type="molecule type" value="Genomic_DNA"/>
</dbReference>
<feature type="region of interest" description="Disordered" evidence="1">
    <location>
        <begin position="1"/>
        <end position="223"/>
    </location>
</feature>
<keyword evidence="3" id="KW-1185">Reference proteome</keyword>
<evidence type="ECO:0000313" key="3">
    <source>
        <dbReference type="Proteomes" id="UP001049176"/>
    </source>
</evidence>
<feature type="compositionally biased region" description="Low complexity" evidence="1">
    <location>
        <begin position="178"/>
        <end position="187"/>
    </location>
</feature>
<dbReference type="GeneID" id="66071278"/>
<name>A0A9P7RM34_9AGAR</name>
<dbReference type="RefSeq" id="XP_043002702.1">
    <property type="nucleotide sequence ID" value="XM_043159103.1"/>
</dbReference>
<dbReference type="KEGG" id="more:E1B28_002202"/>
<proteinExistence type="predicted"/>
<dbReference type="AlphaFoldDB" id="A0A9P7RM34"/>
<feature type="compositionally biased region" description="Basic and acidic residues" evidence="1">
    <location>
        <begin position="29"/>
        <end position="65"/>
    </location>
</feature>
<accession>A0A9P7RM34</accession>
<evidence type="ECO:0000256" key="1">
    <source>
        <dbReference type="SAM" id="MobiDB-lite"/>
    </source>
</evidence>
<sequence>MAPPVHTELSSSDSENEAPEAVSLSQTKEVSRSREKTLREHQLAEREKQRAKNRERDRILKEQALKSKKRKGKDTEDGEERNDAETRMLRAMQQAEEESEEGEDSDEDGESGELDFEVEDVQDGEGDDESSENEGEEDEQDDVEMGQDDSESESEALHSNTTTTPSKRSTRLPDHVFKAAATTATSSSRKKSVPIKDSPKSSQKTSRRRKKSSSKGPKEAVIGGRTVKVLASADGFPTSSSSMVPSAKIKRFLDRSLSLKGTKSKSRGWERRPVNIGSMRRQGPVANFVRNS</sequence>
<protein>
    <submittedName>
        <fullName evidence="2">Uncharacterized protein</fullName>
    </submittedName>
</protein>
<reference evidence="2" key="1">
    <citation type="journal article" date="2021" name="Genome Biol. Evol.">
        <title>The assembled and annotated genome of the fairy-ring fungus Marasmius oreades.</title>
        <authorList>
            <person name="Hiltunen M."/>
            <person name="Ament-Velasquez S.L."/>
            <person name="Johannesson H."/>
        </authorList>
    </citation>
    <scope>NUCLEOTIDE SEQUENCE</scope>
    <source>
        <strain evidence="2">03SP1</strain>
    </source>
</reference>
<gene>
    <name evidence="2" type="ORF">E1B28_002202</name>
</gene>
<organism evidence="2 3">
    <name type="scientific">Marasmius oreades</name>
    <name type="common">fairy-ring Marasmius</name>
    <dbReference type="NCBI Taxonomy" id="181124"/>
    <lineage>
        <taxon>Eukaryota</taxon>
        <taxon>Fungi</taxon>
        <taxon>Dikarya</taxon>
        <taxon>Basidiomycota</taxon>
        <taxon>Agaricomycotina</taxon>
        <taxon>Agaricomycetes</taxon>
        <taxon>Agaricomycetidae</taxon>
        <taxon>Agaricales</taxon>
        <taxon>Marasmiineae</taxon>
        <taxon>Marasmiaceae</taxon>
        <taxon>Marasmius</taxon>
    </lineage>
</organism>